<accession>A0ABN3XKS9</accession>
<evidence type="ECO:0000313" key="1">
    <source>
        <dbReference type="EMBL" id="GAA2963112.1"/>
    </source>
</evidence>
<evidence type="ECO:0008006" key="3">
    <source>
        <dbReference type="Google" id="ProtNLM"/>
    </source>
</evidence>
<protein>
    <recommendedName>
        <fullName evidence="3">Integrase</fullName>
    </recommendedName>
</protein>
<reference evidence="1 2" key="1">
    <citation type="journal article" date="2019" name="Int. J. Syst. Evol. Microbiol.">
        <title>The Global Catalogue of Microorganisms (GCM) 10K type strain sequencing project: providing services to taxonomists for standard genome sequencing and annotation.</title>
        <authorList>
            <consortium name="The Broad Institute Genomics Platform"/>
            <consortium name="The Broad Institute Genome Sequencing Center for Infectious Disease"/>
            <person name="Wu L."/>
            <person name="Ma J."/>
        </authorList>
    </citation>
    <scope>NUCLEOTIDE SEQUENCE [LARGE SCALE GENOMIC DNA]</scope>
    <source>
        <strain evidence="1 2">JCM 9088</strain>
    </source>
</reference>
<keyword evidence="2" id="KW-1185">Reference proteome</keyword>
<proteinExistence type="predicted"/>
<name>A0ABN3XKS9_9ACTN</name>
<dbReference type="EMBL" id="BAAAUD010000053">
    <property type="protein sequence ID" value="GAA2963112.1"/>
    <property type="molecule type" value="Genomic_DNA"/>
</dbReference>
<organism evidence="1 2">
    <name type="scientific">Streptomyces enissocaesilis</name>
    <dbReference type="NCBI Taxonomy" id="332589"/>
    <lineage>
        <taxon>Bacteria</taxon>
        <taxon>Bacillati</taxon>
        <taxon>Actinomycetota</taxon>
        <taxon>Actinomycetes</taxon>
        <taxon>Kitasatosporales</taxon>
        <taxon>Streptomycetaceae</taxon>
        <taxon>Streptomyces</taxon>
        <taxon>Streptomyces rochei group</taxon>
    </lineage>
</organism>
<dbReference type="Proteomes" id="UP001500403">
    <property type="component" value="Unassembled WGS sequence"/>
</dbReference>
<evidence type="ECO:0000313" key="2">
    <source>
        <dbReference type="Proteomes" id="UP001500403"/>
    </source>
</evidence>
<sequence>MRTRLHKKLKQYRSALDSGADPALVTGWITETTARKEAAQRQLIKIAGAAGRALTEDEITKIVRELGQIDDLIRQTPVPGKMKMYTNLGVTLRHNARTRAVTLQSQPALDMYVFQCPRGDLNPHAR</sequence>
<comment type="caution">
    <text evidence="1">The sequence shown here is derived from an EMBL/GenBank/DDBJ whole genome shotgun (WGS) entry which is preliminary data.</text>
</comment>
<gene>
    <name evidence="1" type="ORF">GCM10010446_55800</name>
</gene>